<protein>
    <submittedName>
        <fullName evidence="9">Efflux transporter</fullName>
    </submittedName>
</protein>
<feature type="domain" description="Major facilitator superfamily (MFS) profile" evidence="8">
    <location>
        <begin position="9"/>
        <end position="500"/>
    </location>
</feature>
<reference evidence="9 10" key="1">
    <citation type="submission" date="2016-07" db="EMBL/GenBank/DDBJ databases">
        <title>Draft genome of the white-rot fungus Obba rivulosa 3A-2.</title>
        <authorList>
            <consortium name="DOE Joint Genome Institute"/>
            <person name="Miettinen O."/>
            <person name="Riley R."/>
            <person name="Acob R."/>
            <person name="Barry K."/>
            <person name="Cullen D."/>
            <person name="De Vries R."/>
            <person name="Hainaut M."/>
            <person name="Hatakka A."/>
            <person name="Henrissat B."/>
            <person name="Hilden K."/>
            <person name="Kuo R."/>
            <person name="Labutti K."/>
            <person name="Lipzen A."/>
            <person name="Makela M.R."/>
            <person name="Sandor L."/>
            <person name="Spatafora J.W."/>
            <person name="Grigoriev I.V."/>
            <person name="Hibbett D.S."/>
        </authorList>
    </citation>
    <scope>NUCLEOTIDE SEQUENCE [LARGE SCALE GENOMIC DNA]</scope>
    <source>
        <strain evidence="9 10">3A-2</strain>
    </source>
</reference>
<feature type="transmembrane region" description="Helical" evidence="7">
    <location>
        <begin position="286"/>
        <end position="306"/>
    </location>
</feature>
<keyword evidence="4 7" id="KW-1133">Transmembrane helix</keyword>
<sequence>MSRWQLIGIVATCTLSMILNIANSTAVAIALPTIGRDINIPEYRLQWVVSAYSLSSGCLLLFFGRIADLYGRKLCFNLGIIFMAVFALGCGFAQDEITIDILRGLQGIGGAACIPAAIGILAHAFPPSKARSVAFATFGAGAPVGGAIGSLIGGVLTQLTRPTWRSTFFFTAGLGGLCLIGSFLTIPKDHPSQEADRRIDWLGAFLVTAALTLIIFVLSDGTIAPQGWRTPYIIALIIIGVVFLGLYIAWQYYLERIQDSGRGDASRWTPPPLMRISIWGRDHGRLAVMLCIAFLEWCGFLSWQFWAQLYYQNYENYTPVLTMVRFIPMFITGVLCNVVVALVVGRIPGVILIVFGTALTSVASLLFANIIPSATYWAFGFPAAVVSVFGADFVFSSGTLFVAKVCLPHEQSVGGALFQTLTQLGTSFGLAISTIVYNSTLSKASLQRGVVVNINGTNAPRSAQLVAYKDAMWTGFAFGIAGSVLAAIFLRNIGIIGHRKGPKPDSTSETTALDGSGAPGTSETHSEKRREGQEPHT</sequence>
<feature type="transmembrane region" description="Helical" evidence="7">
    <location>
        <begin position="351"/>
        <end position="371"/>
    </location>
</feature>
<dbReference type="InterPro" id="IPR036259">
    <property type="entry name" value="MFS_trans_sf"/>
</dbReference>
<keyword evidence="3 7" id="KW-0812">Transmembrane</keyword>
<feature type="transmembrane region" description="Helical" evidence="7">
    <location>
        <begin position="377"/>
        <end position="403"/>
    </location>
</feature>
<evidence type="ECO:0000256" key="7">
    <source>
        <dbReference type="SAM" id="Phobius"/>
    </source>
</evidence>
<evidence type="ECO:0000256" key="3">
    <source>
        <dbReference type="ARBA" id="ARBA00022692"/>
    </source>
</evidence>
<evidence type="ECO:0000256" key="4">
    <source>
        <dbReference type="ARBA" id="ARBA00022989"/>
    </source>
</evidence>
<dbReference type="OrthoDB" id="5086884at2759"/>
<dbReference type="GO" id="GO:0016020">
    <property type="term" value="C:membrane"/>
    <property type="evidence" value="ECO:0007669"/>
    <property type="project" value="UniProtKB-SubCell"/>
</dbReference>
<feature type="transmembrane region" description="Helical" evidence="7">
    <location>
        <begin position="133"/>
        <end position="156"/>
    </location>
</feature>
<feature type="transmembrane region" description="Helical" evidence="7">
    <location>
        <begin position="230"/>
        <end position="250"/>
    </location>
</feature>
<dbReference type="PROSITE" id="PS50850">
    <property type="entry name" value="MFS"/>
    <property type="match status" value="1"/>
</dbReference>
<dbReference type="PANTHER" id="PTHR42718:SF9">
    <property type="entry name" value="MAJOR FACILITATOR SUPERFAMILY MULTIDRUG TRANSPORTER MFSC"/>
    <property type="match status" value="1"/>
</dbReference>
<feature type="transmembrane region" description="Helical" evidence="7">
    <location>
        <begin position="44"/>
        <end position="63"/>
    </location>
</feature>
<dbReference type="InterPro" id="IPR020846">
    <property type="entry name" value="MFS_dom"/>
</dbReference>
<dbReference type="SUPFAM" id="SSF103473">
    <property type="entry name" value="MFS general substrate transporter"/>
    <property type="match status" value="2"/>
</dbReference>
<evidence type="ECO:0000313" key="10">
    <source>
        <dbReference type="Proteomes" id="UP000250043"/>
    </source>
</evidence>
<feature type="compositionally biased region" description="Polar residues" evidence="6">
    <location>
        <begin position="505"/>
        <end position="523"/>
    </location>
</feature>
<feature type="transmembrane region" description="Helical" evidence="7">
    <location>
        <begin position="199"/>
        <end position="218"/>
    </location>
</feature>
<dbReference type="Pfam" id="PF07690">
    <property type="entry name" value="MFS_1"/>
    <property type="match status" value="2"/>
</dbReference>
<evidence type="ECO:0000256" key="5">
    <source>
        <dbReference type="ARBA" id="ARBA00023136"/>
    </source>
</evidence>
<gene>
    <name evidence="9" type="ORF">OBBRIDRAFT_738499</name>
</gene>
<accession>A0A8E2AT08</accession>
<proteinExistence type="predicted"/>
<dbReference type="GO" id="GO:0022857">
    <property type="term" value="F:transmembrane transporter activity"/>
    <property type="evidence" value="ECO:0007669"/>
    <property type="project" value="InterPro"/>
</dbReference>
<keyword evidence="2" id="KW-0813">Transport</keyword>
<dbReference type="InterPro" id="IPR011701">
    <property type="entry name" value="MFS"/>
</dbReference>
<feature type="transmembrane region" description="Helical" evidence="7">
    <location>
        <begin position="326"/>
        <end position="344"/>
    </location>
</feature>
<evidence type="ECO:0000256" key="6">
    <source>
        <dbReference type="SAM" id="MobiDB-lite"/>
    </source>
</evidence>
<dbReference type="AlphaFoldDB" id="A0A8E2AT08"/>
<organism evidence="9 10">
    <name type="scientific">Obba rivulosa</name>
    <dbReference type="NCBI Taxonomy" id="1052685"/>
    <lineage>
        <taxon>Eukaryota</taxon>
        <taxon>Fungi</taxon>
        <taxon>Dikarya</taxon>
        <taxon>Basidiomycota</taxon>
        <taxon>Agaricomycotina</taxon>
        <taxon>Agaricomycetes</taxon>
        <taxon>Polyporales</taxon>
        <taxon>Gelatoporiaceae</taxon>
        <taxon>Obba</taxon>
    </lineage>
</organism>
<dbReference type="EMBL" id="KV722541">
    <property type="protein sequence ID" value="OCH86167.1"/>
    <property type="molecule type" value="Genomic_DNA"/>
</dbReference>
<feature type="transmembrane region" description="Helical" evidence="7">
    <location>
        <begin position="75"/>
        <end position="94"/>
    </location>
</feature>
<feature type="transmembrane region" description="Helical" evidence="7">
    <location>
        <begin position="471"/>
        <end position="490"/>
    </location>
</feature>
<comment type="subcellular location">
    <subcellularLocation>
        <location evidence="1">Membrane</location>
        <topology evidence="1">Multi-pass membrane protein</topology>
    </subcellularLocation>
</comment>
<feature type="transmembrane region" description="Helical" evidence="7">
    <location>
        <begin position="106"/>
        <end position="126"/>
    </location>
</feature>
<feature type="region of interest" description="Disordered" evidence="6">
    <location>
        <begin position="500"/>
        <end position="537"/>
    </location>
</feature>
<keyword evidence="5 7" id="KW-0472">Membrane</keyword>
<dbReference type="Gene3D" id="1.20.1720.10">
    <property type="entry name" value="Multidrug resistance protein D"/>
    <property type="match status" value="1"/>
</dbReference>
<evidence type="ECO:0000256" key="2">
    <source>
        <dbReference type="ARBA" id="ARBA00022448"/>
    </source>
</evidence>
<name>A0A8E2AT08_9APHY</name>
<evidence type="ECO:0000259" key="8">
    <source>
        <dbReference type="PROSITE" id="PS50850"/>
    </source>
</evidence>
<feature type="compositionally biased region" description="Basic and acidic residues" evidence="6">
    <location>
        <begin position="524"/>
        <end position="537"/>
    </location>
</feature>
<feature type="transmembrane region" description="Helical" evidence="7">
    <location>
        <begin position="415"/>
        <end position="437"/>
    </location>
</feature>
<evidence type="ECO:0000313" key="9">
    <source>
        <dbReference type="EMBL" id="OCH86167.1"/>
    </source>
</evidence>
<evidence type="ECO:0000256" key="1">
    <source>
        <dbReference type="ARBA" id="ARBA00004141"/>
    </source>
</evidence>
<feature type="transmembrane region" description="Helical" evidence="7">
    <location>
        <begin position="168"/>
        <end position="187"/>
    </location>
</feature>
<dbReference type="Proteomes" id="UP000250043">
    <property type="component" value="Unassembled WGS sequence"/>
</dbReference>
<dbReference type="Gene3D" id="1.20.1250.20">
    <property type="entry name" value="MFS general substrate transporter like domains"/>
    <property type="match status" value="1"/>
</dbReference>
<keyword evidence="10" id="KW-1185">Reference proteome</keyword>
<dbReference type="PANTHER" id="PTHR42718">
    <property type="entry name" value="MAJOR FACILITATOR SUPERFAMILY MULTIDRUG TRANSPORTER MFSC"/>
    <property type="match status" value="1"/>
</dbReference>